<accession>A0A418WDS6</accession>
<dbReference type="OrthoDB" id="3034735at2"/>
<dbReference type="InterPro" id="IPR011008">
    <property type="entry name" value="Dimeric_a/b-barrel"/>
</dbReference>
<protein>
    <recommendedName>
        <fullName evidence="3">EthD domain-containing protein</fullName>
    </recommendedName>
</protein>
<gene>
    <name evidence="1" type="ORF">D3874_15085</name>
</gene>
<dbReference type="SUPFAM" id="SSF54909">
    <property type="entry name" value="Dimeric alpha+beta barrel"/>
    <property type="match status" value="2"/>
</dbReference>
<reference evidence="1 2" key="1">
    <citation type="submission" date="2018-09" db="EMBL/GenBank/DDBJ databases">
        <authorList>
            <person name="Zhu H."/>
        </authorList>
    </citation>
    <scope>NUCLEOTIDE SEQUENCE [LARGE SCALE GENOMIC DNA]</scope>
    <source>
        <strain evidence="1 2">K1W22B-8</strain>
    </source>
</reference>
<organism evidence="1 2">
    <name type="scientific">Oleomonas cavernae</name>
    <dbReference type="NCBI Taxonomy" id="2320859"/>
    <lineage>
        <taxon>Bacteria</taxon>
        <taxon>Pseudomonadati</taxon>
        <taxon>Pseudomonadota</taxon>
        <taxon>Alphaproteobacteria</taxon>
        <taxon>Acetobacterales</taxon>
        <taxon>Acetobacteraceae</taxon>
        <taxon>Oleomonas</taxon>
    </lineage>
</organism>
<dbReference type="EMBL" id="QYUK01000011">
    <property type="protein sequence ID" value="RJF88175.1"/>
    <property type="molecule type" value="Genomic_DNA"/>
</dbReference>
<dbReference type="AlphaFoldDB" id="A0A418WDS6"/>
<name>A0A418WDS6_9PROT</name>
<evidence type="ECO:0000313" key="2">
    <source>
        <dbReference type="Proteomes" id="UP000284605"/>
    </source>
</evidence>
<sequence>MTRHVQIVLSNPVETAREAEFNDWYTNQHIPDLMTLPGFVRAQRFRLANSFRDPRGGPTWRYMVYYELDTPDLGQMLTDLVDAHSDGRITVSDVLHNETLTALVYSPVAPFHGEAGRRRQIFVALSNPSEGREDDFNIWYDNQHVPDVVSIPGFKGAERFKLAIPFLDPLAGGQYLAIYDVDTDDIDALAALVRENAVTGKTVMSDAIDMKTLTALFFEPVGGVITPL</sequence>
<evidence type="ECO:0000313" key="1">
    <source>
        <dbReference type="EMBL" id="RJF88175.1"/>
    </source>
</evidence>
<dbReference type="RefSeq" id="WP_119778811.1">
    <property type="nucleotide sequence ID" value="NZ_QYUK01000011.1"/>
</dbReference>
<evidence type="ECO:0008006" key="3">
    <source>
        <dbReference type="Google" id="ProtNLM"/>
    </source>
</evidence>
<keyword evidence="2" id="KW-1185">Reference proteome</keyword>
<dbReference type="Gene3D" id="3.30.70.100">
    <property type="match status" value="2"/>
</dbReference>
<comment type="caution">
    <text evidence="1">The sequence shown here is derived from an EMBL/GenBank/DDBJ whole genome shotgun (WGS) entry which is preliminary data.</text>
</comment>
<dbReference type="Proteomes" id="UP000284605">
    <property type="component" value="Unassembled WGS sequence"/>
</dbReference>
<proteinExistence type="predicted"/>